<reference evidence="1 2" key="1">
    <citation type="journal article" date="2019" name="Emerg. Microbes Infect.">
        <title>Comprehensive subspecies identification of 175 nontuberculous mycobacteria species based on 7547 genomic profiles.</title>
        <authorList>
            <person name="Matsumoto Y."/>
            <person name="Kinjo T."/>
            <person name="Motooka D."/>
            <person name="Nabeya D."/>
            <person name="Jung N."/>
            <person name="Uechi K."/>
            <person name="Horii T."/>
            <person name="Iida T."/>
            <person name="Fujita J."/>
            <person name="Nakamura S."/>
        </authorList>
    </citation>
    <scope>NUCLEOTIDE SEQUENCE [LARGE SCALE GENOMIC DNA]</scope>
    <source>
        <strain evidence="1 2">JCM 17423</strain>
    </source>
</reference>
<gene>
    <name evidence="1" type="ORF">MLIT_27960</name>
</gene>
<dbReference type="EMBL" id="AP022586">
    <property type="protein sequence ID" value="BBY17204.1"/>
    <property type="molecule type" value="Genomic_DNA"/>
</dbReference>
<sequence length="173" mass="19864">MQLETREQALAYLAQIQPSVTFEVQPFESGWICKQNLPPQENLGRGLGMASLIIDKETGVVTVQSSLPRDLIAQQYAEAKRTGEPLPGRQIYPHQWRITIRRIREDRQRIEYQMAAESLTDPPEPTQQHPLTIDKQTYLHDPTDWLSSVAMSHAEWMSRQNQGAWPEVDTTEV</sequence>
<keyword evidence="2" id="KW-1185">Reference proteome</keyword>
<accession>A0AAD1MSF4</accession>
<organism evidence="1 2">
    <name type="scientific">Mycolicibacterium litorale</name>
    <dbReference type="NCBI Taxonomy" id="758802"/>
    <lineage>
        <taxon>Bacteria</taxon>
        <taxon>Bacillati</taxon>
        <taxon>Actinomycetota</taxon>
        <taxon>Actinomycetes</taxon>
        <taxon>Mycobacteriales</taxon>
        <taxon>Mycobacteriaceae</taxon>
        <taxon>Mycolicibacterium</taxon>
    </lineage>
</organism>
<dbReference type="Proteomes" id="UP000466607">
    <property type="component" value="Chromosome"/>
</dbReference>
<evidence type="ECO:0000313" key="1">
    <source>
        <dbReference type="EMBL" id="BBY17204.1"/>
    </source>
</evidence>
<dbReference type="AlphaFoldDB" id="A0AAD1MSF4"/>
<proteinExistence type="predicted"/>
<protein>
    <submittedName>
        <fullName evidence="1">Uncharacterized protein</fullName>
    </submittedName>
</protein>
<evidence type="ECO:0000313" key="2">
    <source>
        <dbReference type="Proteomes" id="UP000466607"/>
    </source>
</evidence>
<name>A0AAD1MSF4_9MYCO</name>